<dbReference type="GeneID" id="14891587"/>
<dbReference type="RefSeq" id="XP_004259376.1">
    <property type="nucleotide sequence ID" value="XM_004259328.1"/>
</dbReference>
<dbReference type="VEuPathDB" id="AmoebaDB:EIN_166100"/>
<dbReference type="KEGG" id="eiv:EIN_166100"/>
<dbReference type="Proteomes" id="UP000014680">
    <property type="component" value="Unassembled WGS sequence"/>
</dbReference>
<name>A0A0A1UBK2_ENTIV</name>
<evidence type="ECO:0000313" key="2">
    <source>
        <dbReference type="Proteomes" id="UP000014680"/>
    </source>
</evidence>
<protein>
    <recommendedName>
        <fullName evidence="3">Condensation domain-containing protein</fullName>
    </recommendedName>
</protein>
<evidence type="ECO:0000313" key="1">
    <source>
        <dbReference type="EMBL" id="ELP92605.1"/>
    </source>
</evidence>
<dbReference type="OrthoDB" id="25399at2759"/>
<evidence type="ECO:0008006" key="3">
    <source>
        <dbReference type="Google" id="ProtNLM"/>
    </source>
</evidence>
<sequence length="406" mass="46952">MSTIRPLNGYEFAVSFVCLSLSDTFPKLEFGPFKKAVLKELIKYTVFHLDIVYKDHHAYWSKFSDTWLLENSSLFITEVPFEEPKDVETASYNLHKEGTPLFTIEFSSNDELTQIKLLANHVLCDGRTLFTLFQIIKNAIPNERHEEIADQDLFPFDYTTLYDIDKTVLMHDPKSWDIPKKPLIPQIPEKSQYINIYHTFNTQKVLSYCKRHQVGVQAILMTVQQRAMRKFNQLPDNSPISVYCPSDTRRNKYAKDELKRSKFYCMAGANFPVIFGKEKLEEEIVECNGKMREMMETNECCVQLLIGSMMIDSKTLAFAPNPNTPNLCQAQAIMVSNIGRYVGLNQPRVKVMAPCDVNGFSAVLYSWHSEKSLYTMFFVPDKMDAKLLEIMNKELSDVMEYVCKDE</sequence>
<dbReference type="AlphaFoldDB" id="A0A0A1UBK2"/>
<proteinExistence type="predicted"/>
<accession>A0A0A1UBK2</accession>
<keyword evidence="2" id="KW-1185">Reference proteome</keyword>
<dbReference type="EMBL" id="KB206335">
    <property type="protein sequence ID" value="ELP92605.1"/>
    <property type="molecule type" value="Genomic_DNA"/>
</dbReference>
<organism evidence="1 2">
    <name type="scientific">Entamoeba invadens IP1</name>
    <dbReference type="NCBI Taxonomy" id="370355"/>
    <lineage>
        <taxon>Eukaryota</taxon>
        <taxon>Amoebozoa</taxon>
        <taxon>Evosea</taxon>
        <taxon>Archamoebae</taxon>
        <taxon>Mastigamoebida</taxon>
        <taxon>Entamoebidae</taxon>
        <taxon>Entamoeba</taxon>
    </lineage>
</organism>
<gene>
    <name evidence="1" type="ORF">EIN_166100</name>
</gene>
<reference evidence="1 2" key="1">
    <citation type="submission" date="2012-10" db="EMBL/GenBank/DDBJ databases">
        <authorList>
            <person name="Zafar N."/>
            <person name="Inman J."/>
            <person name="Hall N."/>
            <person name="Lorenzi H."/>
            <person name="Caler E."/>
        </authorList>
    </citation>
    <scope>NUCLEOTIDE SEQUENCE [LARGE SCALE GENOMIC DNA]</scope>
    <source>
        <strain evidence="1 2">IP1</strain>
    </source>
</reference>